<feature type="transmembrane region" description="Helical" evidence="7">
    <location>
        <begin position="207"/>
        <end position="226"/>
    </location>
</feature>
<dbReference type="PANTHER" id="PTHR42920">
    <property type="entry name" value="OS03G0707200 PROTEIN-RELATED"/>
    <property type="match status" value="1"/>
</dbReference>
<dbReference type="Proteomes" id="UP000603200">
    <property type="component" value="Unassembled WGS sequence"/>
</dbReference>
<dbReference type="EMBL" id="BOMN01000106">
    <property type="protein sequence ID" value="GIE24259.1"/>
    <property type="molecule type" value="Genomic_DNA"/>
</dbReference>
<evidence type="ECO:0000256" key="7">
    <source>
        <dbReference type="SAM" id="Phobius"/>
    </source>
</evidence>
<dbReference type="RefSeq" id="WP_203841282.1">
    <property type="nucleotide sequence ID" value="NZ_BAAATV010000012.1"/>
</dbReference>
<evidence type="ECO:0000256" key="6">
    <source>
        <dbReference type="ARBA" id="ARBA00023136"/>
    </source>
</evidence>
<dbReference type="SUPFAM" id="SSF103481">
    <property type="entry name" value="Multidrug resistance efflux transporter EmrE"/>
    <property type="match status" value="2"/>
</dbReference>
<evidence type="ECO:0000256" key="4">
    <source>
        <dbReference type="ARBA" id="ARBA00022692"/>
    </source>
</evidence>
<protein>
    <submittedName>
        <fullName evidence="9">Membrane protein</fullName>
    </submittedName>
</protein>
<evidence type="ECO:0000313" key="9">
    <source>
        <dbReference type="EMBL" id="GIE24259.1"/>
    </source>
</evidence>
<feature type="domain" description="EamA" evidence="8">
    <location>
        <begin position="11"/>
        <end position="132"/>
    </location>
</feature>
<keyword evidence="5 7" id="KW-1133">Transmembrane helix</keyword>
<evidence type="ECO:0000256" key="2">
    <source>
        <dbReference type="ARBA" id="ARBA00007362"/>
    </source>
</evidence>
<feature type="transmembrane region" description="Helical" evidence="7">
    <location>
        <begin position="68"/>
        <end position="86"/>
    </location>
</feature>
<dbReference type="InterPro" id="IPR051258">
    <property type="entry name" value="Diverse_Substrate_Transporter"/>
</dbReference>
<evidence type="ECO:0000259" key="8">
    <source>
        <dbReference type="Pfam" id="PF00892"/>
    </source>
</evidence>
<keyword evidence="4 7" id="KW-0812">Transmembrane</keyword>
<keyword evidence="3" id="KW-1003">Cell membrane</keyword>
<organism evidence="9 10">
    <name type="scientific">Winogradskya humida</name>
    <dbReference type="NCBI Taxonomy" id="113566"/>
    <lineage>
        <taxon>Bacteria</taxon>
        <taxon>Bacillati</taxon>
        <taxon>Actinomycetota</taxon>
        <taxon>Actinomycetes</taxon>
        <taxon>Micromonosporales</taxon>
        <taxon>Micromonosporaceae</taxon>
        <taxon>Winogradskya</taxon>
    </lineage>
</organism>
<keyword evidence="10" id="KW-1185">Reference proteome</keyword>
<gene>
    <name evidence="9" type="ORF">Ahu01nite_073610</name>
</gene>
<comment type="caution">
    <text evidence="9">The sequence shown here is derived from an EMBL/GenBank/DDBJ whole genome shotgun (WGS) entry which is preliminary data.</text>
</comment>
<feature type="transmembrane region" description="Helical" evidence="7">
    <location>
        <begin position="38"/>
        <end position="56"/>
    </location>
</feature>
<keyword evidence="6 7" id="KW-0472">Membrane</keyword>
<evidence type="ECO:0000313" key="10">
    <source>
        <dbReference type="Proteomes" id="UP000603200"/>
    </source>
</evidence>
<evidence type="ECO:0000256" key="3">
    <source>
        <dbReference type="ARBA" id="ARBA00022475"/>
    </source>
</evidence>
<proteinExistence type="inferred from homology"/>
<dbReference type="InterPro" id="IPR037185">
    <property type="entry name" value="EmrE-like"/>
</dbReference>
<dbReference type="InterPro" id="IPR000620">
    <property type="entry name" value="EamA_dom"/>
</dbReference>
<name>A0ABQ4A094_9ACTN</name>
<comment type="similarity">
    <text evidence="2">Belongs to the EamA transporter family.</text>
</comment>
<feature type="transmembrane region" description="Helical" evidence="7">
    <location>
        <begin position="257"/>
        <end position="274"/>
    </location>
</feature>
<feature type="transmembrane region" description="Helical" evidence="7">
    <location>
        <begin position="233"/>
        <end position="251"/>
    </location>
</feature>
<feature type="transmembrane region" description="Helical" evidence="7">
    <location>
        <begin position="141"/>
        <end position="161"/>
    </location>
</feature>
<feature type="transmembrane region" description="Helical" evidence="7">
    <location>
        <begin position="92"/>
        <end position="110"/>
    </location>
</feature>
<dbReference type="PANTHER" id="PTHR42920:SF5">
    <property type="entry name" value="EAMA DOMAIN-CONTAINING PROTEIN"/>
    <property type="match status" value="1"/>
</dbReference>
<feature type="transmembrane region" description="Helical" evidence="7">
    <location>
        <begin position="117"/>
        <end position="135"/>
    </location>
</feature>
<evidence type="ECO:0000256" key="1">
    <source>
        <dbReference type="ARBA" id="ARBA00004651"/>
    </source>
</evidence>
<feature type="domain" description="EamA" evidence="8">
    <location>
        <begin position="142"/>
        <end position="272"/>
    </location>
</feature>
<feature type="transmembrane region" description="Helical" evidence="7">
    <location>
        <begin position="173"/>
        <end position="195"/>
    </location>
</feature>
<comment type="subcellular location">
    <subcellularLocation>
        <location evidence="1">Cell membrane</location>
        <topology evidence="1">Multi-pass membrane protein</topology>
    </subcellularLocation>
</comment>
<dbReference type="Pfam" id="PF00892">
    <property type="entry name" value="EamA"/>
    <property type="match status" value="2"/>
</dbReference>
<reference evidence="9 10" key="1">
    <citation type="submission" date="2021-01" db="EMBL/GenBank/DDBJ databases">
        <title>Whole genome shotgun sequence of Actinoplanes humidus NBRC 14915.</title>
        <authorList>
            <person name="Komaki H."/>
            <person name="Tamura T."/>
        </authorList>
    </citation>
    <scope>NUCLEOTIDE SEQUENCE [LARGE SCALE GENOMIC DNA]</scope>
    <source>
        <strain evidence="9 10">NBRC 14915</strain>
    </source>
</reference>
<sequence>MPHPFLPSAQIAAAGLLWGTTGIVVPFLHRATGLDAVAISFYRLAIAAVVLGPLLIHRREVLRHAPFRLLAVGVGLGAYQALYFVAVQLGGVAVATVVSLGSAPVLIAVWEKSRSRSLWISMAAAVTGLILIAGGDATPNAAGLLAALASGFGYAATTVLSRHLSDRVDPMTLTASSTVVGGLALALPAVLLGGLGFPLHEKEGAMLLYLGVATTAVAYTLFYAGLRSTRGSAATVLTLLEPLTAAVLAVLLLGEPLTAPMVAGSVLMLAAVRGSERRRQ</sequence>
<evidence type="ECO:0000256" key="5">
    <source>
        <dbReference type="ARBA" id="ARBA00022989"/>
    </source>
</evidence>
<accession>A0ABQ4A094</accession>